<organism evidence="2 3">
    <name type="scientific">Archangium gephyra</name>
    <dbReference type="NCBI Taxonomy" id="48"/>
    <lineage>
        <taxon>Bacteria</taxon>
        <taxon>Pseudomonadati</taxon>
        <taxon>Myxococcota</taxon>
        <taxon>Myxococcia</taxon>
        <taxon>Myxococcales</taxon>
        <taxon>Cystobacterineae</taxon>
        <taxon>Archangiaceae</taxon>
        <taxon>Archangium</taxon>
    </lineage>
</organism>
<evidence type="ECO:0000313" key="2">
    <source>
        <dbReference type="EMBL" id="PZR12016.1"/>
    </source>
</evidence>
<comment type="caution">
    <text evidence="2">The sequence shown here is derived from an EMBL/GenBank/DDBJ whole genome shotgun (WGS) entry which is preliminary data.</text>
</comment>
<feature type="signal peptide" evidence="1">
    <location>
        <begin position="1"/>
        <end position="17"/>
    </location>
</feature>
<dbReference type="AlphaFoldDB" id="A0A2W5THD2"/>
<accession>A0A2W5THD2</accession>
<protein>
    <recommendedName>
        <fullName evidence="4">Lipoprotein</fullName>
    </recommendedName>
</protein>
<name>A0A2W5THD2_9BACT</name>
<dbReference type="Proteomes" id="UP000249061">
    <property type="component" value="Unassembled WGS sequence"/>
</dbReference>
<feature type="chain" id="PRO_5015990848" description="Lipoprotein" evidence="1">
    <location>
        <begin position="18"/>
        <end position="174"/>
    </location>
</feature>
<evidence type="ECO:0008006" key="4">
    <source>
        <dbReference type="Google" id="ProtNLM"/>
    </source>
</evidence>
<sequence>MRLVLLSVLAASSLALAQPRGGPPEEAITACSGLAEGTACGFTHRGNNLTGTCRKGPDGQTAACLPEGAGRHRGPPEEAVTACSGKSAEATCSFTHHDRTVEGTCRTGPRGEALTCAPAGGHRGPPQEAITACASSTAGAACSVSFHGKTLNGTCSAGPDGSKLACLPARPPQP</sequence>
<evidence type="ECO:0000256" key="1">
    <source>
        <dbReference type="SAM" id="SignalP"/>
    </source>
</evidence>
<keyword evidence="1" id="KW-0732">Signal</keyword>
<reference evidence="2 3" key="1">
    <citation type="submission" date="2017-08" db="EMBL/GenBank/DDBJ databases">
        <title>Infants hospitalized years apart are colonized by the same room-sourced microbial strains.</title>
        <authorList>
            <person name="Brooks B."/>
            <person name="Olm M.R."/>
            <person name="Firek B.A."/>
            <person name="Baker R."/>
            <person name="Thomas B.C."/>
            <person name="Morowitz M.J."/>
            <person name="Banfield J.F."/>
        </authorList>
    </citation>
    <scope>NUCLEOTIDE SEQUENCE [LARGE SCALE GENOMIC DNA]</scope>
    <source>
        <strain evidence="2">S2_003_000_R2_14</strain>
    </source>
</reference>
<proteinExistence type="predicted"/>
<gene>
    <name evidence="2" type="ORF">DI536_16985</name>
</gene>
<evidence type="ECO:0000313" key="3">
    <source>
        <dbReference type="Proteomes" id="UP000249061"/>
    </source>
</evidence>
<dbReference type="EMBL" id="QFQP01000013">
    <property type="protein sequence ID" value="PZR12016.1"/>
    <property type="molecule type" value="Genomic_DNA"/>
</dbReference>